<dbReference type="Proteomes" id="UP001159363">
    <property type="component" value="Chromosome 6"/>
</dbReference>
<gene>
    <name evidence="1" type="ORF">PR048_019622</name>
</gene>
<keyword evidence="2" id="KW-1185">Reference proteome</keyword>
<dbReference type="EMBL" id="JARBHB010000007">
    <property type="protein sequence ID" value="KAJ8879016.1"/>
    <property type="molecule type" value="Genomic_DNA"/>
</dbReference>
<name>A0ABQ9H3Z4_9NEOP</name>
<accession>A0ABQ9H3Z4</accession>
<organism evidence="1 2">
    <name type="scientific">Dryococelus australis</name>
    <dbReference type="NCBI Taxonomy" id="614101"/>
    <lineage>
        <taxon>Eukaryota</taxon>
        <taxon>Metazoa</taxon>
        <taxon>Ecdysozoa</taxon>
        <taxon>Arthropoda</taxon>
        <taxon>Hexapoda</taxon>
        <taxon>Insecta</taxon>
        <taxon>Pterygota</taxon>
        <taxon>Neoptera</taxon>
        <taxon>Polyneoptera</taxon>
        <taxon>Phasmatodea</taxon>
        <taxon>Verophasmatodea</taxon>
        <taxon>Anareolatae</taxon>
        <taxon>Phasmatidae</taxon>
        <taxon>Eurycanthinae</taxon>
        <taxon>Dryococelus</taxon>
    </lineage>
</organism>
<sequence length="139" mass="15803">MDGSRQRRFSKYSLRSNQEGVDGCRHLSNYTEHTFIPNATKECPIVIIFYGHATHIDGMGSYARLNRLLRLYETTVRCQESCRSYIARGRPAETVHAPLESLGGRLDTCCLVRFYPQRVTRNSHQKGASNLAPDKTNLP</sequence>
<proteinExistence type="predicted"/>
<protein>
    <submittedName>
        <fullName evidence="1">Uncharacterized protein</fullName>
    </submittedName>
</protein>
<reference evidence="1 2" key="1">
    <citation type="submission" date="2023-02" db="EMBL/GenBank/DDBJ databases">
        <title>LHISI_Scaffold_Assembly.</title>
        <authorList>
            <person name="Stuart O.P."/>
            <person name="Cleave R."/>
            <person name="Magrath M.J.L."/>
            <person name="Mikheyev A.S."/>
        </authorList>
    </citation>
    <scope>NUCLEOTIDE SEQUENCE [LARGE SCALE GENOMIC DNA]</scope>
    <source>
        <strain evidence="1">Daus_M_001</strain>
        <tissue evidence="1">Leg muscle</tissue>
    </source>
</reference>
<comment type="caution">
    <text evidence="1">The sequence shown here is derived from an EMBL/GenBank/DDBJ whole genome shotgun (WGS) entry which is preliminary data.</text>
</comment>
<evidence type="ECO:0000313" key="1">
    <source>
        <dbReference type="EMBL" id="KAJ8879016.1"/>
    </source>
</evidence>
<evidence type="ECO:0000313" key="2">
    <source>
        <dbReference type="Proteomes" id="UP001159363"/>
    </source>
</evidence>